<keyword evidence="1" id="KW-0677">Repeat</keyword>
<organism>
    <name type="scientific">Serpula lacrymans var. lacrymans (strain S7.9)</name>
    <name type="common">Dry rot fungus</name>
    <dbReference type="NCBI Taxonomy" id="578457"/>
    <lineage>
        <taxon>Eukaryota</taxon>
        <taxon>Fungi</taxon>
        <taxon>Dikarya</taxon>
        <taxon>Basidiomycota</taxon>
        <taxon>Agaricomycotina</taxon>
        <taxon>Agaricomycetes</taxon>
        <taxon>Agaricomycetidae</taxon>
        <taxon>Boletales</taxon>
        <taxon>Coniophorineae</taxon>
        <taxon>Serpulaceae</taxon>
        <taxon>Serpula</taxon>
    </lineage>
</organism>
<evidence type="ECO:0000256" key="1">
    <source>
        <dbReference type="ARBA" id="ARBA00022737"/>
    </source>
</evidence>
<feature type="repeat" description="PPR" evidence="2">
    <location>
        <begin position="216"/>
        <end position="250"/>
    </location>
</feature>
<dbReference type="Pfam" id="PF13041">
    <property type="entry name" value="PPR_2"/>
    <property type="match status" value="3"/>
</dbReference>
<dbReference type="NCBIfam" id="TIGR00756">
    <property type="entry name" value="PPR"/>
    <property type="match status" value="2"/>
</dbReference>
<feature type="repeat" description="PPR" evidence="2">
    <location>
        <begin position="328"/>
        <end position="362"/>
    </location>
</feature>
<sequence>MMFHLRRGDPNAVLELHGKYLLSLGTKEVWEEPLAVENKTGKDNGLALGLHTEKIPYNPAKVSILLAVITAHAMSDSFEGALRAFMQSTVRINQVTVKDFLLNIPDAALRRKVEAYIRRLDTARLVSQPSFLSKQISLLAQNQNVARLEKLYSTVIDGLSGSLPYLTLRTDQATSHTLIILEVSWAAFLTAFMQCRRRDLAEKLWDDVIRHGAQPGVIMWTALLDGYDSMGEADDALKAWQTMISQGVKPDALTYRALISTLYNARRSDEAIKYFESYENESSKGLVGSSSDSLSVYNTVLHGLLTNGQDEKAVILLQKMQDKSPKPDIVSYNTLLRYYGRRADFKGVSSILKQLTENGLGGDVFTYSTILSALLKAGRTDATDIVLNIMKRQNVEPNAAVYSAIIDYQVREQTEQGLKGAIELLQKMEENPEAQPNEVTYTSILAGVHRGVWSNEKLAAECRQYILGRMKARSIQPNRVTYHILLQACFDNPESHGLQSALGYYREMVKRKIQMTHDTWYIILYGLVVREEWAVADEIVDDFNKSGLKSIGRLADLVTRVRRRTVKKMRLGPKAYI</sequence>
<dbReference type="KEGG" id="sla:SERLADRAFT_455329"/>
<proteinExistence type="predicted"/>
<reference evidence="3" key="1">
    <citation type="submission" date="2011-04" db="EMBL/GenBank/DDBJ databases">
        <title>Evolution of plant cell wall degrading machinery underlies the functional diversity of forest fungi.</title>
        <authorList>
            <consortium name="US DOE Joint Genome Institute (JGI-PGF)"/>
            <person name="Eastwood D.C."/>
            <person name="Floudas D."/>
            <person name="Binder M."/>
            <person name="Majcherczyk A."/>
            <person name="Schneider P."/>
            <person name="Aerts A."/>
            <person name="Asiegbu F.O."/>
            <person name="Baker S.E."/>
            <person name="Barry K."/>
            <person name="Bendiksby M."/>
            <person name="Blumentritt M."/>
            <person name="Coutinho P.M."/>
            <person name="Cullen D."/>
            <person name="Cullen D."/>
            <person name="Gathman A."/>
            <person name="Goodell B."/>
            <person name="Henrissat B."/>
            <person name="Ihrmark K."/>
            <person name="Kauserud H."/>
            <person name="Kohler A."/>
            <person name="LaButti K."/>
            <person name="Lapidus A."/>
            <person name="Lavin J.L."/>
            <person name="Lee Y.-H."/>
            <person name="Lindquist E."/>
            <person name="Lilly W."/>
            <person name="Lucas S."/>
            <person name="Morin E."/>
            <person name="Murat C."/>
            <person name="Oguiza J.A."/>
            <person name="Park J."/>
            <person name="Pisabarro A.G."/>
            <person name="Riley R."/>
            <person name="Rosling A."/>
            <person name="Salamov A."/>
            <person name="Schmidt O."/>
            <person name="Schmutz J."/>
            <person name="Skrede I."/>
            <person name="Stenlid J."/>
            <person name="Wiebenga A."/>
            <person name="Xie X."/>
            <person name="Kues U."/>
            <person name="Hibbett D.S."/>
            <person name="Hoffmeister D."/>
            <person name="Hogberg N."/>
            <person name="Martin F."/>
            <person name="Grigoriev I.V."/>
            <person name="Watkinson S.C."/>
        </authorList>
    </citation>
    <scope>NUCLEOTIDE SEQUENCE</scope>
    <source>
        <strain evidence="3">S7.9</strain>
    </source>
</reference>
<dbReference type="HOGENOM" id="CLU_022893_0_0_1"/>
<name>F8NFX5_SERL9</name>
<dbReference type="PROSITE" id="PS51375">
    <property type="entry name" value="PPR"/>
    <property type="match status" value="4"/>
</dbReference>
<dbReference type="Proteomes" id="UP000008064">
    <property type="component" value="Unassembled WGS sequence"/>
</dbReference>
<protein>
    <recommendedName>
        <fullName evidence="4">Pentacotripeptide-repeat region of PRORP domain-containing protein</fullName>
    </recommendedName>
</protein>
<dbReference type="InterPro" id="IPR002885">
    <property type="entry name" value="PPR_rpt"/>
</dbReference>
<dbReference type="Pfam" id="PF13812">
    <property type="entry name" value="PPR_3"/>
    <property type="match status" value="1"/>
</dbReference>
<dbReference type="InterPro" id="IPR011990">
    <property type="entry name" value="TPR-like_helical_dom_sf"/>
</dbReference>
<dbReference type="PANTHER" id="PTHR47942">
    <property type="entry name" value="TETRATRICOPEPTIDE REPEAT (TPR)-LIKE SUPERFAMILY PROTEIN-RELATED"/>
    <property type="match status" value="1"/>
</dbReference>
<dbReference type="Gene3D" id="1.25.40.10">
    <property type="entry name" value="Tetratricopeptide repeat domain"/>
    <property type="match status" value="3"/>
</dbReference>
<dbReference type="RefSeq" id="XP_007312829.1">
    <property type="nucleotide sequence ID" value="XM_007312767.1"/>
</dbReference>
<feature type="repeat" description="PPR" evidence="2">
    <location>
        <begin position="293"/>
        <end position="327"/>
    </location>
</feature>
<feature type="repeat" description="PPR" evidence="2">
    <location>
        <begin position="363"/>
        <end position="397"/>
    </location>
</feature>
<evidence type="ECO:0008006" key="4">
    <source>
        <dbReference type="Google" id="ProtNLM"/>
    </source>
</evidence>
<evidence type="ECO:0000313" key="3">
    <source>
        <dbReference type="EMBL" id="EGO30945.1"/>
    </source>
</evidence>
<dbReference type="AlphaFoldDB" id="F8NFX5"/>
<dbReference type="EMBL" id="GL945428">
    <property type="protein sequence ID" value="EGO30945.1"/>
    <property type="molecule type" value="Genomic_DNA"/>
</dbReference>
<dbReference type="PANTHER" id="PTHR47942:SF63">
    <property type="entry name" value="PENTATRICOPEPTIDE REPEAT-CONTAINING PROTEIN"/>
    <property type="match status" value="1"/>
</dbReference>
<gene>
    <name evidence="3" type="ORF">SERLADRAFT_455329</name>
</gene>
<dbReference type="OrthoDB" id="185373at2759"/>
<dbReference type="GeneID" id="18817158"/>
<dbReference type="InterPro" id="IPR051222">
    <property type="entry name" value="PPR/CCM1_RNA-binding"/>
</dbReference>
<evidence type="ECO:0000256" key="2">
    <source>
        <dbReference type="PROSITE-ProRule" id="PRU00708"/>
    </source>
</evidence>
<accession>F8NFX5</accession>